<reference evidence="2 3" key="1">
    <citation type="submission" date="2020-10" db="EMBL/GenBank/DDBJ databases">
        <title>ChiBAC.</title>
        <authorList>
            <person name="Zenner C."/>
            <person name="Hitch T.C.A."/>
            <person name="Clavel T."/>
        </authorList>
    </citation>
    <scope>NUCLEOTIDE SEQUENCE [LARGE SCALE GENOMIC DNA]</scope>
    <source>
        <strain evidence="2 3">DSM 109015</strain>
    </source>
</reference>
<dbReference type="SUPFAM" id="SSF46785">
    <property type="entry name" value="Winged helix' DNA-binding domain"/>
    <property type="match status" value="1"/>
</dbReference>
<dbReference type="Pfam" id="PF02082">
    <property type="entry name" value="Rrf2"/>
    <property type="match status" value="1"/>
</dbReference>
<organism evidence="2 3">
    <name type="scientific">Gemmiger gallinarum</name>
    <dbReference type="NCBI Taxonomy" id="2779354"/>
    <lineage>
        <taxon>Bacteria</taxon>
        <taxon>Bacillati</taxon>
        <taxon>Bacillota</taxon>
        <taxon>Clostridia</taxon>
        <taxon>Eubacteriales</taxon>
        <taxon>Gemmiger</taxon>
    </lineage>
</organism>
<dbReference type="PROSITE" id="PS01332">
    <property type="entry name" value="HTH_RRF2_1"/>
    <property type="match status" value="1"/>
</dbReference>
<dbReference type="PANTHER" id="PTHR33221:SF5">
    <property type="entry name" value="HTH-TYPE TRANSCRIPTIONAL REGULATOR ISCR"/>
    <property type="match status" value="1"/>
</dbReference>
<dbReference type="InterPro" id="IPR030489">
    <property type="entry name" value="TR_Rrf2-type_CS"/>
</dbReference>
<dbReference type="EMBL" id="JADCKC010000003">
    <property type="protein sequence ID" value="MBE5038394.1"/>
    <property type="molecule type" value="Genomic_DNA"/>
</dbReference>
<protein>
    <submittedName>
        <fullName evidence="2">Rrf2 family transcriptional regulator</fullName>
    </submittedName>
</protein>
<keyword evidence="3" id="KW-1185">Reference proteome</keyword>
<dbReference type="PANTHER" id="PTHR33221">
    <property type="entry name" value="WINGED HELIX-TURN-HELIX TRANSCRIPTIONAL REGULATOR, RRF2 FAMILY"/>
    <property type="match status" value="1"/>
</dbReference>
<evidence type="ECO:0000256" key="1">
    <source>
        <dbReference type="ARBA" id="ARBA00023125"/>
    </source>
</evidence>
<gene>
    <name evidence="2" type="ORF">INF35_11405</name>
</gene>
<sequence length="139" mass="15404">MKFSTKDRYALRLMLELASHSLDEFVPLKTVSEHQDISLKYLEQIITPLSRAGLVVSGRGSQGGYRLARPASEYTAGEILRAIEGELTSIPCLASDAEECPRRGQCRTLGFWAGLNEVINRYADSITLEDLRKNSDAAL</sequence>
<dbReference type="PROSITE" id="PS51197">
    <property type="entry name" value="HTH_RRF2_2"/>
    <property type="match status" value="1"/>
</dbReference>
<dbReference type="Gene3D" id="1.10.10.10">
    <property type="entry name" value="Winged helix-like DNA-binding domain superfamily/Winged helix DNA-binding domain"/>
    <property type="match status" value="1"/>
</dbReference>
<proteinExistence type="predicted"/>
<comment type="caution">
    <text evidence="2">The sequence shown here is derived from an EMBL/GenBank/DDBJ whole genome shotgun (WGS) entry which is preliminary data.</text>
</comment>
<dbReference type="NCBIfam" id="TIGR00738">
    <property type="entry name" value="rrf2_super"/>
    <property type="match status" value="1"/>
</dbReference>
<name>A0ABR9R5I6_9FIRM</name>
<evidence type="ECO:0000313" key="2">
    <source>
        <dbReference type="EMBL" id="MBE5038394.1"/>
    </source>
</evidence>
<evidence type="ECO:0000313" key="3">
    <source>
        <dbReference type="Proteomes" id="UP000768567"/>
    </source>
</evidence>
<dbReference type="InterPro" id="IPR036390">
    <property type="entry name" value="WH_DNA-bd_sf"/>
</dbReference>
<dbReference type="InterPro" id="IPR000944">
    <property type="entry name" value="Tscrpt_reg_Rrf2"/>
</dbReference>
<keyword evidence="1" id="KW-0238">DNA-binding</keyword>
<dbReference type="RefSeq" id="WP_193502518.1">
    <property type="nucleotide sequence ID" value="NZ_JADCKC010000003.1"/>
</dbReference>
<accession>A0ABR9R5I6</accession>
<dbReference type="Proteomes" id="UP000768567">
    <property type="component" value="Unassembled WGS sequence"/>
</dbReference>
<dbReference type="InterPro" id="IPR036388">
    <property type="entry name" value="WH-like_DNA-bd_sf"/>
</dbReference>